<feature type="domain" description="F-box" evidence="2">
    <location>
        <begin position="49"/>
        <end position="86"/>
    </location>
</feature>
<dbReference type="Proteomes" id="UP000717328">
    <property type="component" value="Unassembled WGS sequence"/>
</dbReference>
<reference evidence="3" key="1">
    <citation type="submission" date="2021-02" db="EMBL/GenBank/DDBJ databases">
        <authorList>
            <person name="Nieuwenhuis M."/>
            <person name="Van De Peppel L.J.J."/>
        </authorList>
    </citation>
    <scope>NUCLEOTIDE SEQUENCE</scope>
    <source>
        <strain evidence="3">D49</strain>
    </source>
</reference>
<name>A0A9P7KL92_9AGAR</name>
<sequence length="737" mass="81327">MDDLHTDFVQAKSVFEIDSPFRNELLAVASRVGLLTPQSLQPKPERPQAYPLLDLPNEILLYILEHIESIESLYSISKLSRRLHHLALPLYLARHGISPFSGSLVLFDDVAPDILHALSTALFRPTLRCVSCTFNFCWPNRTVLRHTRALSHLLPQLASLHEAHLDFTNTHSFASREPDFNNSERFAANDLSQEAHSLHKVDRAQEISGLLEGVVAAGCRTLTVCLAGWTTLSSADEIREVLSPSRLLYPSNLWRLLAGGAQALFDAVQSPKGITWLRPTVEKPPEVLALETFNVHSSMLLHKQFCGWTVRTLNRASLSTLSLRNLDVYINTWGVILPCLTLPHLTSLTVDRCSLMYPDLAQFLARHPHIQRLYLGRSLHAPLPTEQKNNNTEEVRNKDVYLHSLNLTHLSAAPAYLRYLLAASGALPKLREVTIIARVHYRRHFDFAAMNEVLAGIVGSRVNAATCIGASAPSGPRNIHLALDLSLESSSADWMRLELHSPASPPASPALTHISPTFPKGTSEGVLPYQSPSWTSPPSPPQMPPPAPVPTQGTNCIARLELRVAQYTLPEAMLARLPRWLASFPALRELVLRTPGAVGMNVVQRGPFVRAVFGCCRGLEKVEIDGQALRKESQLEAAGIQLGTPSKGEYVVQATREFLQVLETVADGIPIPGVGTAVKTATKLIQACDESHARLKRAEDLKLRIKMLVAVLVDATKGKKAEEIQEKLKESILALED</sequence>
<comment type="caution">
    <text evidence="3">The sequence shown here is derived from an EMBL/GenBank/DDBJ whole genome shotgun (WGS) entry which is preliminary data.</text>
</comment>
<proteinExistence type="predicted"/>
<dbReference type="SUPFAM" id="SSF81383">
    <property type="entry name" value="F-box domain"/>
    <property type="match status" value="1"/>
</dbReference>
<dbReference type="InterPro" id="IPR001810">
    <property type="entry name" value="F-box_dom"/>
</dbReference>
<dbReference type="PROSITE" id="PS50181">
    <property type="entry name" value="FBOX"/>
    <property type="match status" value="1"/>
</dbReference>
<accession>A0A9P7KL92</accession>
<dbReference type="OrthoDB" id="2635672at2759"/>
<dbReference type="InterPro" id="IPR036047">
    <property type="entry name" value="F-box-like_dom_sf"/>
</dbReference>
<protein>
    <recommendedName>
        <fullName evidence="2">F-box domain-containing protein</fullName>
    </recommendedName>
</protein>
<evidence type="ECO:0000313" key="4">
    <source>
        <dbReference type="Proteomes" id="UP000717328"/>
    </source>
</evidence>
<feature type="region of interest" description="Disordered" evidence="1">
    <location>
        <begin position="525"/>
        <end position="551"/>
    </location>
</feature>
<keyword evidence="4" id="KW-1185">Reference proteome</keyword>
<reference evidence="3" key="2">
    <citation type="submission" date="2021-10" db="EMBL/GenBank/DDBJ databases">
        <title>Phylogenomics reveals ancestral predisposition of the termite-cultivated fungus Termitomyces towards a domesticated lifestyle.</title>
        <authorList>
            <person name="Auxier B."/>
            <person name="Grum-Grzhimaylo A."/>
            <person name="Cardenas M.E."/>
            <person name="Lodge J.D."/>
            <person name="Laessoe T."/>
            <person name="Pedersen O."/>
            <person name="Smith M.E."/>
            <person name="Kuyper T.W."/>
            <person name="Franco-Molano E.A."/>
            <person name="Baroni T.J."/>
            <person name="Aanen D.K."/>
        </authorList>
    </citation>
    <scope>NUCLEOTIDE SEQUENCE</scope>
    <source>
        <strain evidence="3">D49</strain>
    </source>
</reference>
<evidence type="ECO:0000313" key="3">
    <source>
        <dbReference type="EMBL" id="KAG5653954.1"/>
    </source>
</evidence>
<evidence type="ECO:0000256" key="1">
    <source>
        <dbReference type="SAM" id="MobiDB-lite"/>
    </source>
</evidence>
<feature type="compositionally biased region" description="Pro residues" evidence="1">
    <location>
        <begin position="535"/>
        <end position="549"/>
    </location>
</feature>
<gene>
    <name evidence="3" type="ORF">H0H81_009070</name>
</gene>
<organism evidence="3 4">
    <name type="scientific">Sphagnurus paluster</name>
    <dbReference type="NCBI Taxonomy" id="117069"/>
    <lineage>
        <taxon>Eukaryota</taxon>
        <taxon>Fungi</taxon>
        <taxon>Dikarya</taxon>
        <taxon>Basidiomycota</taxon>
        <taxon>Agaricomycotina</taxon>
        <taxon>Agaricomycetes</taxon>
        <taxon>Agaricomycetidae</taxon>
        <taxon>Agaricales</taxon>
        <taxon>Tricholomatineae</taxon>
        <taxon>Lyophyllaceae</taxon>
        <taxon>Sphagnurus</taxon>
    </lineage>
</organism>
<dbReference type="Pfam" id="PF00646">
    <property type="entry name" value="F-box"/>
    <property type="match status" value="1"/>
</dbReference>
<evidence type="ECO:0000259" key="2">
    <source>
        <dbReference type="PROSITE" id="PS50181"/>
    </source>
</evidence>
<dbReference type="SUPFAM" id="SSF52047">
    <property type="entry name" value="RNI-like"/>
    <property type="match status" value="1"/>
</dbReference>
<dbReference type="AlphaFoldDB" id="A0A9P7KL92"/>
<dbReference type="EMBL" id="JABCKI010000026">
    <property type="protein sequence ID" value="KAG5653954.1"/>
    <property type="molecule type" value="Genomic_DNA"/>
</dbReference>